<feature type="region of interest" description="Disordered" evidence="1">
    <location>
        <begin position="38"/>
        <end position="108"/>
    </location>
</feature>
<organism evidence="2 3">
    <name type="scientific">Zymoseptoria tritici ST99CH_1A5</name>
    <dbReference type="NCBI Taxonomy" id="1276529"/>
    <lineage>
        <taxon>Eukaryota</taxon>
        <taxon>Fungi</taxon>
        <taxon>Dikarya</taxon>
        <taxon>Ascomycota</taxon>
        <taxon>Pezizomycotina</taxon>
        <taxon>Dothideomycetes</taxon>
        <taxon>Dothideomycetidae</taxon>
        <taxon>Mycosphaerellales</taxon>
        <taxon>Mycosphaerellaceae</taxon>
        <taxon>Zymoseptoria</taxon>
    </lineage>
</organism>
<sequence length="305" mass="34072">MPAEKAPKLSLKGGRSTVDSAVKRARVADPTKAAKLAAKEGKSLALQVAPAKQPKPARKRSSTGALKPPLSKSKNTKPLVDYSVVETPTKEVTSQPLQESTPKSYKRLKSTPPAPISIYTIYKLVFNKRPLKDFKMIYTGKEKELQTLVTKARGMVELHTERQGLQKRLINRLAKLVAKKHGKQSKDTNIDFKDGMRITDFMDNLDPFIKHFLGHTLSLEVTESWQNTPPSGDDDVNCIIAKEPPSQEPNHTAVKGRRNANDRTISSYSFSNDLYSELIKSMKCTDIKCPIYRSTSWIGCMQFRG</sequence>
<dbReference type="EMBL" id="LT882687">
    <property type="protein sequence ID" value="SMY29356.1"/>
    <property type="molecule type" value="Genomic_DNA"/>
</dbReference>
<accession>A0A1Y6LY94</accession>
<evidence type="ECO:0000313" key="3">
    <source>
        <dbReference type="Proteomes" id="UP000215453"/>
    </source>
</evidence>
<evidence type="ECO:0000313" key="2">
    <source>
        <dbReference type="EMBL" id="SMY29356.1"/>
    </source>
</evidence>
<name>A0A1Y6LY94_ZYMTR</name>
<reference evidence="2 3" key="1">
    <citation type="submission" date="2016-10" db="EMBL/GenBank/DDBJ databases">
        <authorList>
            <person name="Varghese N."/>
        </authorList>
    </citation>
    <scope>NUCLEOTIDE SEQUENCE [LARGE SCALE GENOMIC DNA]</scope>
</reference>
<evidence type="ECO:0000256" key="1">
    <source>
        <dbReference type="SAM" id="MobiDB-lite"/>
    </source>
</evidence>
<proteinExistence type="predicted"/>
<dbReference type="Proteomes" id="UP000215453">
    <property type="component" value="Chromosome 12"/>
</dbReference>
<gene>
    <name evidence="2" type="ORF">ZT1A5_G10803</name>
</gene>
<protein>
    <submittedName>
        <fullName evidence="2">Uncharacterized protein</fullName>
    </submittedName>
</protein>
<feature type="compositionally biased region" description="Polar residues" evidence="1">
    <location>
        <begin position="90"/>
        <end position="103"/>
    </location>
</feature>
<dbReference type="AlphaFoldDB" id="A0A1Y6LY94"/>
<feature type="region of interest" description="Disordered" evidence="1">
    <location>
        <begin position="1"/>
        <end position="24"/>
    </location>
</feature>